<reference evidence="3" key="1">
    <citation type="journal article" date="2018" name="Nat. Microbiol.">
        <title>Leveraging single-cell genomics to expand the fungal tree of life.</title>
        <authorList>
            <person name="Ahrendt S.R."/>
            <person name="Quandt C.A."/>
            <person name="Ciobanu D."/>
            <person name="Clum A."/>
            <person name="Salamov A."/>
            <person name="Andreopoulos B."/>
            <person name="Cheng J.F."/>
            <person name="Woyke T."/>
            <person name="Pelin A."/>
            <person name="Henrissat B."/>
            <person name="Reynolds N.K."/>
            <person name="Benny G.L."/>
            <person name="Smith M.E."/>
            <person name="James T.Y."/>
            <person name="Grigoriev I.V."/>
        </authorList>
    </citation>
    <scope>NUCLEOTIDE SEQUENCE [LARGE SCALE GENOMIC DNA]</scope>
    <source>
        <strain evidence="3">RSA 468</strain>
    </source>
</reference>
<feature type="region of interest" description="Disordered" evidence="1">
    <location>
        <begin position="56"/>
        <end position="138"/>
    </location>
</feature>
<feature type="compositionally biased region" description="Low complexity" evidence="1">
    <location>
        <begin position="107"/>
        <end position="127"/>
    </location>
</feature>
<protein>
    <submittedName>
        <fullName evidence="2">Uncharacterized protein</fullName>
    </submittedName>
</protein>
<keyword evidence="3" id="KW-1185">Reference proteome</keyword>
<dbReference type="EMBL" id="ML002327">
    <property type="protein sequence ID" value="RKP38811.1"/>
    <property type="molecule type" value="Genomic_DNA"/>
</dbReference>
<sequence>MAHFFDRSSCGSPDPPLPGKSLITPPPSKGSASKVKSYLADGSAFPSLTNAISFGSPSGALPTHSSALPALPPFDYSTRPHLPSDPFSHIMSSPTSDAYHDPAHYPSSDSESTTYSSSFRSPPQSFRRISHSGRPSDLDLILNPVAEEPLSSSFQDYSFFDSRPSSRDLTPLPEETDPDTSMELATSPYTPTLPHRGPFRAEFAFSERDYPPTASGPSAFGPSSLPPPPNFFTRYGQVERPLKTARTAASDSEMGSAEPNHPPFSPPRPDMVIGQVGR</sequence>
<accession>A0A4Q0A062</accession>
<dbReference type="Proteomes" id="UP000268162">
    <property type="component" value="Unassembled WGS sequence"/>
</dbReference>
<feature type="region of interest" description="Disordered" evidence="1">
    <location>
        <begin position="1"/>
        <end position="36"/>
    </location>
</feature>
<name>A0A4Q0A062_9FUNG</name>
<evidence type="ECO:0000313" key="2">
    <source>
        <dbReference type="EMBL" id="RKP38811.1"/>
    </source>
</evidence>
<feature type="compositionally biased region" description="Pro residues" evidence="1">
    <location>
        <begin position="13"/>
        <end position="28"/>
    </location>
</feature>
<proteinExistence type="predicted"/>
<organism evidence="2 3">
    <name type="scientific">Dimargaris cristalligena</name>
    <dbReference type="NCBI Taxonomy" id="215637"/>
    <lineage>
        <taxon>Eukaryota</taxon>
        <taxon>Fungi</taxon>
        <taxon>Fungi incertae sedis</taxon>
        <taxon>Zoopagomycota</taxon>
        <taxon>Kickxellomycotina</taxon>
        <taxon>Dimargaritomycetes</taxon>
        <taxon>Dimargaritales</taxon>
        <taxon>Dimargaritaceae</taxon>
        <taxon>Dimargaris</taxon>
    </lineage>
</organism>
<dbReference type="AlphaFoldDB" id="A0A4Q0A062"/>
<gene>
    <name evidence="2" type="ORF">BJ085DRAFT_32253</name>
</gene>
<feature type="region of interest" description="Disordered" evidence="1">
    <location>
        <begin position="153"/>
        <end position="278"/>
    </location>
</feature>
<feature type="compositionally biased region" description="Pro residues" evidence="1">
    <location>
        <begin position="260"/>
        <end position="269"/>
    </location>
</feature>
<evidence type="ECO:0000313" key="3">
    <source>
        <dbReference type="Proteomes" id="UP000268162"/>
    </source>
</evidence>
<feature type="compositionally biased region" description="Low complexity" evidence="1">
    <location>
        <begin position="153"/>
        <end position="162"/>
    </location>
</feature>
<evidence type="ECO:0000256" key="1">
    <source>
        <dbReference type="SAM" id="MobiDB-lite"/>
    </source>
</evidence>